<evidence type="ECO:0000313" key="4">
    <source>
        <dbReference type="EMBL" id="SPD74491.1"/>
    </source>
</evidence>
<dbReference type="GO" id="GO:0016831">
    <property type="term" value="F:carboxy-lyase activity"/>
    <property type="evidence" value="ECO:0007669"/>
    <property type="project" value="InterPro"/>
</dbReference>
<evidence type="ECO:0008006" key="5">
    <source>
        <dbReference type="Google" id="ProtNLM"/>
    </source>
</evidence>
<sequence length="389" mass="43210">MCDAANFNMDSMKFNDLKLFVDFLEEHGELIRVEEPLDSKFEVSAAIRHGAKMTDKAILVEKVKGYGFPVVGNLLGTKKRLGLAIGATEEDVVSRLLIKEEDLIPSKTVDKGPVKDIIIRNDIDLFKTLPVLTYHEGDVSPYITQGVVFMKDRESGLETMGVHRLQVKSKNRLGGFFTGKTSSEVIRNAEKRGEALEIAIAIGVDPSTLLASVFWAPFSDKFGIAGAFRGSPLELVQAETVDLKIPANAMFVLEGKIIPGLKETEGPFGESNGYYVTAQNPVIEIAAITHRKNPIYPVFIPWDREDGTILDLLVTPYIHKNIKSVFPSIANIKLFFTAGFAVIQIRKRYESEPRELIYFILSTVPFIKIGRIAHLCGCPQYVVVGLLFF</sequence>
<dbReference type="InterPro" id="IPR002830">
    <property type="entry name" value="UbiD"/>
</dbReference>
<feature type="domain" description="3-octaprenyl-4-hydroxybenzoate carboxy-lyase-like N-terminal" evidence="3">
    <location>
        <begin position="21"/>
        <end position="96"/>
    </location>
</feature>
<evidence type="ECO:0000259" key="2">
    <source>
        <dbReference type="Pfam" id="PF01977"/>
    </source>
</evidence>
<evidence type="ECO:0000259" key="3">
    <source>
        <dbReference type="Pfam" id="PF20695"/>
    </source>
</evidence>
<feature type="domain" description="3-octaprenyl-4-hydroxybenzoate carboxy-lyase-like Rift-related" evidence="2">
    <location>
        <begin position="108"/>
        <end position="301"/>
    </location>
</feature>
<dbReference type="PANTHER" id="PTHR30108:SF21">
    <property type="entry name" value="4-HYDROXYBENZOATE DECARBOXYLASE"/>
    <property type="match status" value="1"/>
</dbReference>
<dbReference type="PANTHER" id="PTHR30108">
    <property type="entry name" value="3-OCTAPRENYL-4-HYDROXYBENZOATE CARBOXY-LYASE-RELATED"/>
    <property type="match status" value="1"/>
</dbReference>
<dbReference type="NCBIfam" id="TIGR00148">
    <property type="entry name" value="UbiD family decarboxylase"/>
    <property type="match status" value="1"/>
</dbReference>
<dbReference type="AlphaFoldDB" id="A0A445MYT0"/>
<reference evidence="4" key="1">
    <citation type="submission" date="2018-01" db="EMBL/GenBank/DDBJ databases">
        <authorList>
            <person name="Regsiter A."/>
            <person name="William W."/>
        </authorList>
    </citation>
    <scope>NUCLEOTIDE SEQUENCE</scope>
    <source>
        <strain evidence="4">TRIP AH-1</strain>
    </source>
</reference>
<dbReference type="InterPro" id="IPR048304">
    <property type="entry name" value="UbiD_Rift_dom"/>
</dbReference>
<name>A0A445MYT0_9BACT</name>
<protein>
    <recommendedName>
        <fullName evidence="5">UbiD family decarboxylase</fullName>
    </recommendedName>
</protein>
<proteinExistence type="inferred from homology"/>
<organism evidence="4">
    <name type="scientific">uncultured Desulfobacterium sp</name>
    <dbReference type="NCBI Taxonomy" id="201089"/>
    <lineage>
        <taxon>Bacteria</taxon>
        <taxon>Pseudomonadati</taxon>
        <taxon>Thermodesulfobacteriota</taxon>
        <taxon>Desulfobacteria</taxon>
        <taxon>Desulfobacterales</taxon>
        <taxon>Desulfobacteriaceae</taxon>
        <taxon>Desulfobacterium</taxon>
        <taxon>environmental samples</taxon>
    </lineage>
</organism>
<accession>A0A445MYT0</accession>
<dbReference type="Pfam" id="PF01977">
    <property type="entry name" value="UbiD"/>
    <property type="match status" value="1"/>
</dbReference>
<dbReference type="GO" id="GO:0005737">
    <property type="term" value="C:cytoplasm"/>
    <property type="evidence" value="ECO:0007669"/>
    <property type="project" value="TreeGrafter"/>
</dbReference>
<dbReference type="EMBL" id="OJIN01000147">
    <property type="protein sequence ID" value="SPD74491.1"/>
    <property type="molecule type" value="Genomic_DNA"/>
</dbReference>
<comment type="similarity">
    <text evidence="1">Belongs to the UbiD family.</text>
</comment>
<gene>
    <name evidence="4" type="ORF">PITCH_A2300001</name>
</gene>
<dbReference type="SUPFAM" id="SSF50475">
    <property type="entry name" value="FMN-binding split barrel"/>
    <property type="match status" value="1"/>
</dbReference>
<dbReference type="InterPro" id="IPR049383">
    <property type="entry name" value="UbiD-like_N"/>
</dbReference>
<evidence type="ECO:0000256" key="1">
    <source>
        <dbReference type="ARBA" id="ARBA00010021"/>
    </source>
</evidence>
<dbReference type="Pfam" id="PF20695">
    <property type="entry name" value="UbiD_N"/>
    <property type="match status" value="1"/>
</dbReference>